<dbReference type="InterPro" id="IPR027417">
    <property type="entry name" value="P-loop_NTPase"/>
</dbReference>
<evidence type="ECO:0000313" key="6">
    <source>
        <dbReference type="EMBL" id="KFB73500.1"/>
    </source>
</evidence>
<organism evidence="6 7">
    <name type="scientific">Candidatus Accumulibacter phosphatis</name>
    <dbReference type="NCBI Taxonomy" id="327160"/>
    <lineage>
        <taxon>Bacteria</taxon>
        <taxon>Pseudomonadati</taxon>
        <taxon>Pseudomonadota</taxon>
        <taxon>Betaproteobacteria</taxon>
        <taxon>Candidatus Accumulibacter</taxon>
    </lineage>
</organism>
<sequence>MMDYRKQFFVSPGEKVSLASIDPSQTGEHLSSETALPEIQKNIARMDELQGLLYADGKQSLLIVLQALDAAGKDGVIRHVLTGMNPQGTSVFGFKQPSADEAAHDFLWRAHQRTPARGEVVVFNRSHYEDVLVVRVHNLVPKVVWSKRYTLINDFEKMLVQNGTRIIKFVLHISPEEQLLRFKQRLDDPARNWKISEADYSERKLWPDYIAAYEEALSKTSTKDAPWYVIPANHKWFRNLAISQIIVDTMEDMGLKLPLTRVNLQEVAAKYHAAAAKQEQEQEQEQAAVGKKAPKPAGKTPKAAGKT</sequence>
<dbReference type="Proteomes" id="UP000020077">
    <property type="component" value="Unassembled WGS sequence"/>
</dbReference>
<reference evidence="6 7" key="1">
    <citation type="submission" date="2014-02" db="EMBL/GenBank/DDBJ databases">
        <title>Expanding our view of genomic diversity in Candidatus Accumulibacter clades.</title>
        <authorList>
            <person name="Skennerton C.T."/>
            <person name="Barr J.J."/>
            <person name="Slater F.R."/>
            <person name="Bond P.L."/>
            <person name="Tyson G.W."/>
        </authorList>
    </citation>
    <scope>NUCLEOTIDE SEQUENCE [LARGE SCALE GENOMIC DNA]</scope>
    <source>
        <strain evidence="7">BA-91</strain>
    </source>
</reference>
<feature type="region of interest" description="Disordered" evidence="4">
    <location>
        <begin position="274"/>
        <end position="307"/>
    </location>
</feature>
<dbReference type="InterPro" id="IPR016898">
    <property type="entry name" value="Polyphosphate_phosphotransfera"/>
</dbReference>
<comment type="caution">
    <text evidence="6">The sequence shown here is derived from an EMBL/GenBank/DDBJ whole genome shotgun (WGS) entry which is preliminary data.</text>
</comment>
<dbReference type="NCBIfam" id="TIGR03709">
    <property type="entry name" value="PPK2_rel_1"/>
    <property type="match status" value="1"/>
</dbReference>
<evidence type="ECO:0000256" key="4">
    <source>
        <dbReference type="SAM" id="MobiDB-lite"/>
    </source>
</evidence>
<evidence type="ECO:0000256" key="2">
    <source>
        <dbReference type="ARBA" id="ARBA00022679"/>
    </source>
</evidence>
<dbReference type="InterPro" id="IPR022300">
    <property type="entry name" value="PPK2-rel_1"/>
</dbReference>
<keyword evidence="2 6" id="KW-0808">Transferase</keyword>
<dbReference type="AlphaFoldDB" id="A0A080LZN5"/>
<evidence type="ECO:0000256" key="1">
    <source>
        <dbReference type="ARBA" id="ARBA00009924"/>
    </source>
</evidence>
<evidence type="ECO:0000313" key="7">
    <source>
        <dbReference type="Proteomes" id="UP000020077"/>
    </source>
</evidence>
<protein>
    <submittedName>
        <fullName evidence="6">Polyphosphate:nucleotide phosphotransferase, PPK2 family</fullName>
    </submittedName>
</protein>
<dbReference type="PANTHER" id="PTHR34383:SF3">
    <property type="entry name" value="POLYPHOSPHATE:AMP PHOSPHOTRANSFERASE"/>
    <property type="match status" value="1"/>
</dbReference>
<dbReference type="GO" id="GO:0006797">
    <property type="term" value="P:polyphosphate metabolic process"/>
    <property type="evidence" value="ECO:0007669"/>
    <property type="project" value="InterPro"/>
</dbReference>
<keyword evidence="3" id="KW-0418">Kinase</keyword>
<feature type="compositionally biased region" description="Low complexity" evidence="4">
    <location>
        <begin position="285"/>
        <end position="307"/>
    </location>
</feature>
<gene>
    <name evidence="6" type="ORF">AW09_001244</name>
</gene>
<dbReference type="Pfam" id="PF03976">
    <property type="entry name" value="PPK2"/>
    <property type="match status" value="1"/>
</dbReference>
<accession>A0A080LZN5</accession>
<name>A0A080LZN5_9PROT</name>
<dbReference type="EMBL" id="JDVG02000214">
    <property type="protein sequence ID" value="KFB73500.1"/>
    <property type="molecule type" value="Genomic_DNA"/>
</dbReference>
<dbReference type="SUPFAM" id="SSF52540">
    <property type="entry name" value="P-loop containing nucleoside triphosphate hydrolases"/>
    <property type="match status" value="1"/>
</dbReference>
<dbReference type="GO" id="GO:0008976">
    <property type="term" value="F:polyphosphate kinase activity"/>
    <property type="evidence" value="ECO:0007669"/>
    <property type="project" value="InterPro"/>
</dbReference>
<dbReference type="InterPro" id="IPR022488">
    <property type="entry name" value="PPK2-related"/>
</dbReference>
<feature type="domain" description="Polyphosphate kinase-2-related" evidence="5">
    <location>
        <begin position="35"/>
        <end position="253"/>
    </location>
</feature>
<proteinExistence type="inferred from homology"/>
<dbReference type="Gene3D" id="3.40.50.300">
    <property type="entry name" value="P-loop containing nucleotide triphosphate hydrolases"/>
    <property type="match status" value="1"/>
</dbReference>
<dbReference type="PIRSF" id="PIRSF028756">
    <property type="entry name" value="PPK2_prd"/>
    <property type="match status" value="1"/>
</dbReference>
<evidence type="ECO:0000256" key="3">
    <source>
        <dbReference type="ARBA" id="ARBA00022777"/>
    </source>
</evidence>
<dbReference type="PANTHER" id="PTHR34383">
    <property type="entry name" value="POLYPHOSPHATE:AMP PHOSPHOTRANSFERASE-RELATED"/>
    <property type="match status" value="1"/>
</dbReference>
<evidence type="ECO:0000259" key="5">
    <source>
        <dbReference type="Pfam" id="PF03976"/>
    </source>
</evidence>
<comment type="similarity">
    <text evidence="1">Belongs to the polyphosphate kinase 2 (PPK2) family. Class I subfamily.</text>
</comment>